<evidence type="ECO:0000313" key="3">
    <source>
        <dbReference type="EMBL" id="ANB19607.1"/>
    </source>
</evidence>
<dbReference type="STRING" id="1300342.I596_3619"/>
<evidence type="ECO:0000256" key="1">
    <source>
        <dbReference type="ARBA" id="ARBA00022679"/>
    </source>
</evidence>
<proteinExistence type="predicted"/>
<dbReference type="Pfam" id="PF00534">
    <property type="entry name" value="Glycos_transf_1"/>
    <property type="match status" value="1"/>
</dbReference>
<protein>
    <submittedName>
        <fullName evidence="3">Glycosyltransferase</fullName>
    </submittedName>
</protein>
<dbReference type="OrthoDB" id="9801609at2"/>
<dbReference type="PANTHER" id="PTHR46401">
    <property type="entry name" value="GLYCOSYLTRANSFERASE WBBK-RELATED"/>
    <property type="match status" value="1"/>
</dbReference>
<gene>
    <name evidence="3" type="ORF">I596_3619</name>
</gene>
<dbReference type="Proteomes" id="UP000076830">
    <property type="component" value="Chromosome"/>
</dbReference>
<accession>A0A160DXY0</accession>
<dbReference type="PANTHER" id="PTHR46401:SF2">
    <property type="entry name" value="GLYCOSYLTRANSFERASE WBBK-RELATED"/>
    <property type="match status" value="1"/>
</dbReference>
<dbReference type="GO" id="GO:0016757">
    <property type="term" value="F:glycosyltransferase activity"/>
    <property type="evidence" value="ECO:0007669"/>
    <property type="project" value="InterPro"/>
</dbReference>
<organism evidence="3 4">
    <name type="scientific">Dokdonella koreensis DS-123</name>
    <dbReference type="NCBI Taxonomy" id="1300342"/>
    <lineage>
        <taxon>Bacteria</taxon>
        <taxon>Pseudomonadati</taxon>
        <taxon>Pseudomonadota</taxon>
        <taxon>Gammaproteobacteria</taxon>
        <taxon>Lysobacterales</taxon>
        <taxon>Rhodanobacteraceae</taxon>
        <taxon>Dokdonella</taxon>
    </lineage>
</organism>
<feature type="domain" description="Glycosyl transferase family 1" evidence="2">
    <location>
        <begin position="177"/>
        <end position="333"/>
    </location>
</feature>
<evidence type="ECO:0000313" key="4">
    <source>
        <dbReference type="Proteomes" id="UP000076830"/>
    </source>
</evidence>
<reference evidence="3 4" key="1">
    <citation type="submission" date="2016-04" db="EMBL/GenBank/DDBJ databases">
        <title>Complete genome sequence of Dokdonella koreensis DS-123T.</title>
        <authorList>
            <person name="Kim J.F."/>
            <person name="Lee H."/>
            <person name="Kwak M.-J."/>
        </authorList>
    </citation>
    <scope>NUCLEOTIDE SEQUENCE [LARGE SCALE GENOMIC DNA]</scope>
    <source>
        <strain evidence="3 4">DS-123</strain>
    </source>
</reference>
<dbReference type="Gene3D" id="3.40.50.2000">
    <property type="entry name" value="Glycogen Phosphorylase B"/>
    <property type="match status" value="1"/>
</dbReference>
<dbReference type="SUPFAM" id="SSF53756">
    <property type="entry name" value="UDP-Glycosyltransferase/glycogen phosphorylase"/>
    <property type="match status" value="1"/>
</dbReference>
<keyword evidence="4" id="KW-1185">Reference proteome</keyword>
<dbReference type="GO" id="GO:0009103">
    <property type="term" value="P:lipopolysaccharide biosynthetic process"/>
    <property type="evidence" value="ECO:0007669"/>
    <property type="project" value="TreeGrafter"/>
</dbReference>
<keyword evidence="1 3" id="KW-0808">Transferase</keyword>
<dbReference type="KEGG" id="dko:I596_3619"/>
<dbReference type="AlphaFoldDB" id="A0A160DXY0"/>
<dbReference type="RefSeq" id="WP_067650669.1">
    <property type="nucleotide sequence ID" value="NZ_CP015249.1"/>
</dbReference>
<dbReference type="EMBL" id="CP015249">
    <property type="protein sequence ID" value="ANB19607.1"/>
    <property type="molecule type" value="Genomic_DNA"/>
</dbReference>
<sequence length="361" mass="38984">MKAAILIPNIASRDAVGADAMAMFRILVDAGIETRIFCDAAGDIGEKTYPAERLPAFAGGSDDLVIYHYSMGWKKGIDLLRRCRGFRVVKYHNVTPPAFFEGIAGDYVEACRGGRAEIAAIATLGCELYLGASGYNLAELVEAGLTPARGGVLAPFHRIDALAEAEADLDLVDELTDGAKNILMVGRIAPNKGHVDLVDAFAAYVDAYGDPARLVILGKIDPRLAVYTDRIRARIDHHRLGGRVRWINGASEGQLKAAYLASHVFMLLSEHEGFCVPLAESMALGTPIVARATSAIPETLADAGLSWASNDPYLFAASAARLFGDGALRDTLRGAALRRYQTTYASRVLRERFLRYLEPAL</sequence>
<dbReference type="InterPro" id="IPR001296">
    <property type="entry name" value="Glyco_trans_1"/>
</dbReference>
<name>A0A160DXY0_9GAMM</name>
<evidence type="ECO:0000259" key="2">
    <source>
        <dbReference type="Pfam" id="PF00534"/>
    </source>
</evidence>